<protein>
    <submittedName>
        <fullName evidence="1">Uncharacterized protein</fullName>
    </submittedName>
</protein>
<dbReference type="Proteomes" id="UP001234297">
    <property type="component" value="Chromosome 1"/>
</dbReference>
<sequence>MISTGLIHNPFVATKLVTFLCSHPPLCGTQIAFSIADQMDEPDVYTWNTVLRGCLHDGSSGKEVLSAYAHSRRKCLIVDSYTLLYAIKACGLMLAGFEGEELHAQIFKLGFESEVITQTALVQMYGLFQNLESAQRVFDETPQRDLILWNALLATYEQRNHPHKALSVAFAMMNGNVRPNGVSAVSILSACSALCALNQGKSVHGFVIKCLLGFDLFVYNALINMYAKCRCLINARGVFEGMPSRNVVTWTSIINGYSENNYPYEALTLFGEMESANVRPDEITLLGVVSMCSKLGCSKLGEWIDHYIKKNGYGEIIPVANALMDMHSKCGNIKKACQVFDGMVAKTLVSWTTLIQGLAMHGYGISALVRFCQMQREGFRPDSIAFLSILWACSHAGLVDEGRQCFRSMVEEHSIAPWKEHYGCMADLLCRAGIVDEAFQFVKSMPMKPDAVTWRTLFGACKEQGNVDLARQVMNHLLVSEPGYSGNYILASNLYAVMGEWDNVKEVRDAMEAWGVIVRDPACSVVELSNNVNIQ</sequence>
<proteinExistence type="predicted"/>
<evidence type="ECO:0000313" key="1">
    <source>
        <dbReference type="EMBL" id="KAJ8647040.1"/>
    </source>
</evidence>
<reference evidence="1 2" key="1">
    <citation type="journal article" date="2022" name="Hortic Res">
        <title>A haplotype resolved chromosomal level avocado genome allows analysis of novel avocado genes.</title>
        <authorList>
            <person name="Nath O."/>
            <person name="Fletcher S.J."/>
            <person name="Hayward A."/>
            <person name="Shaw L.M."/>
            <person name="Masouleh A.K."/>
            <person name="Furtado A."/>
            <person name="Henry R.J."/>
            <person name="Mitter N."/>
        </authorList>
    </citation>
    <scope>NUCLEOTIDE SEQUENCE [LARGE SCALE GENOMIC DNA]</scope>
    <source>
        <strain evidence="2">cv. Hass</strain>
    </source>
</reference>
<organism evidence="1 2">
    <name type="scientific">Persea americana</name>
    <name type="common">Avocado</name>
    <dbReference type="NCBI Taxonomy" id="3435"/>
    <lineage>
        <taxon>Eukaryota</taxon>
        <taxon>Viridiplantae</taxon>
        <taxon>Streptophyta</taxon>
        <taxon>Embryophyta</taxon>
        <taxon>Tracheophyta</taxon>
        <taxon>Spermatophyta</taxon>
        <taxon>Magnoliopsida</taxon>
        <taxon>Magnoliidae</taxon>
        <taxon>Laurales</taxon>
        <taxon>Lauraceae</taxon>
        <taxon>Persea</taxon>
    </lineage>
</organism>
<comment type="caution">
    <text evidence="1">The sequence shown here is derived from an EMBL/GenBank/DDBJ whole genome shotgun (WGS) entry which is preliminary data.</text>
</comment>
<gene>
    <name evidence="1" type="ORF">MRB53_000063</name>
</gene>
<dbReference type="EMBL" id="CM056809">
    <property type="protein sequence ID" value="KAJ8647040.1"/>
    <property type="molecule type" value="Genomic_DNA"/>
</dbReference>
<evidence type="ECO:0000313" key="2">
    <source>
        <dbReference type="Proteomes" id="UP001234297"/>
    </source>
</evidence>
<accession>A0ACC2MN19</accession>
<keyword evidence="2" id="KW-1185">Reference proteome</keyword>
<name>A0ACC2MN19_PERAE</name>